<dbReference type="InterPro" id="IPR050398">
    <property type="entry name" value="HssS/ArlS-like"/>
</dbReference>
<dbReference type="STRING" id="1742359.GCA_001439625_02760"/>
<keyword evidence="7 14" id="KW-0812">Transmembrane</keyword>
<gene>
    <name evidence="17" type="ORF">FSZ17_17950</name>
</gene>
<evidence type="ECO:0000256" key="5">
    <source>
        <dbReference type="ARBA" id="ARBA00022553"/>
    </source>
</evidence>
<dbReference type="RefSeq" id="WP_057772176.1">
    <property type="nucleotide sequence ID" value="NZ_CP042593.1"/>
</dbReference>
<comment type="catalytic activity">
    <reaction evidence="1">
        <text>ATP + protein L-histidine = ADP + protein N-phospho-L-histidine.</text>
        <dbReference type="EC" id="2.7.13.3"/>
    </reaction>
</comment>
<dbReference type="PANTHER" id="PTHR45528:SF1">
    <property type="entry name" value="SENSOR HISTIDINE KINASE CPXA"/>
    <property type="match status" value="1"/>
</dbReference>
<dbReference type="PANTHER" id="PTHR45528">
    <property type="entry name" value="SENSOR HISTIDINE KINASE CPXA"/>
    <property type="match status" value="1"/>
</dbReference>
<dbReference type="InterPro" id="IPR004358">
    <property type="entry name" value="Sig_transdc_His_kin-like_C"/>
</dbReference>
<dbReference type="Proteomes" id="UP000321555">
    <property type="component" value="Chromosome"/>
</dbReference>
<evidence type="ECO:0000256" key="10">
    <source>
        <dbReference type="ARBA" id="ARBA00022840"/>
    </source>
</evidence>
<keyword evidence="9 17" id="KW-0418">Kinase</keyword>
<dbReference type="EMBL" id="CP042593">
    <property type="protein sequence ID" value="QED48998.1"/>
    <property type="molecule type" value="Genomic_DNA"/>
</dbReference>
<evidence type="ECO:0000259" key="15">
    <source>
        <dbReference type="PROSITE" id="PS50109"/>
    </source>
</evidence>
<dbReference type="OrthoDB" id="335833at2"/>
<dbReference type="SMART" id="SM00304">
    <property type="entry name" value="HAMP"/>
    <property type="match status" value="1"/>
</dbReference>
<dbReference type="PROSITE" id="PS50109">
    <property type="entry name" value="HIS_KIN"/>
    <property type="match status" value="1"/>
</dbReference>
<dbReference type="Gene3D" id="6.10.340.10">
    <property type="match status" value="1"/>
</dbReference>
<dbReference type="CDD" id="cd00075">
    <property type="entry name" value="HATPase"/>
    <property type="match status" value="1"/>
</dbReference>
<evidence type="ECO:0000256" key="12">
    <source>
        <dbReference type="ARBA" id="ARBA00023012"/>
    </source>
</evidence>
<proteinExistence type="predicted"/>
<evidence type="ECO:0000256" key="11">
    <source>
        <dbReference type="ARBA" id="ARBA00022989"/>
    </source>
</evidence>
<dbReference type="AlphaFoldDB" id="A0A5B8Z7P7"/>
<dbReference type="Pfam" id="PF00672">
    <property type="entry name" value="HAMP"/>
    <property type="match status" value="1"/>
</dbReference>
<dbReference type="GO" id="GO:0005524">
    <property type="term" value="F:ATP binding"/>
    <property type="evidence" value="ECO:0007669"/>
    <property type="project" value="UniProtKB-KW"/>
</dbReference>
<evidence type="ECO:0000259" key="16">
    <source>
        <dbReference type="PROSITE" id="PS50885"/>
    </source>
</evidence>
<keyword evidence="6" id="KW-0808">Transferase</keyword>
<dbReference type="InterPro" id="IPR003660">
    <property type="entry name" value="HAMP_dom"/>
</dbReference>
<dbReference type="KEGG" id="bda:FSZ17_17950"/>
<keyword evidence="8" id="KW-0547">Nucleotide-binding</keyword>
<evidence type="ECO:0000256" key="14">
    <source>
        <dbReference type="SAM" id="Phobius"/>
    </source>
</evidence>
<evidence type="ECO:0000256" key="2">
    <source>
        <dbReference type="ARBA" id="ARBA00004651"/>
    </source>
</evidence>
<evidence type="ECO:0000256" key="9">
    <source>
        <dbReference type="ARBA" id="ARBA00022777"/>
    </source>
</evidence>
<dbReference type="Pfam" id="PF02518">
    <property type="entry name" value="HATPase_c"/>
    <property type="match status" value="1"/>
</dbReference>
<feature type="domain" description="Histidine kinase" evidence="15">
    <location>
        <begin position="250"/>
        <end position="485"/>
    </location>
</feature>
<feature type="transmembrane region" description="Helical" evidence="14">
    <location>
        <begin position="7"/>
        <end position="29"/>
    </location>
</feature>
<keyword evidence="4" id="KW-1003">Cell membrane</keyword>
<dbReference type="EC" id="2.7.13.3" evidence="3"/>
<evidence type="ECO:0000256" key="8">
    <source>
        <dbReference type="ARBA" id="ARBA00022741"/>
    </source>
</evidence>
<keyword evidence="10" id="KW-0067">ATP-binding</keyword>
<keyword evidence="12" id="KW-0902">Two-component regulatory system</keyword>
<dbReference type="GO" id="GO:0005886">
    <property type="term" value="C:plasma membrane"/>
    <property type="evidence" value="ECO:0007669"/>
    <property type="project" value="UniProtKB-SubCell"/>
</dbReference>
<dbReference type="CDD" id="cd00082">
    <property type="entry name" value="HisKA"/>
    <property type="match status" value="1"/>
</dbReference>
<dbReference type="PRINTS" id="PR00344">
    <property type="entry name" value="BCTRLSENSOR"/>
</dbReference>
<accession>A0A5B8Z7P7</accession>
<keyword evidence="18" id="KW-1185">Reference proteome</keyword>
<keyword evidence="11 14" id="KW-1133">Transmembrane helix</keyword>
<dbReference type="SUPFAM" id="SSF158472">
    <property type="entry name" value="HAMP domain-like"/>
    <property type="match status" value="1"/>
</dbReference>
<dbReference type="SUPFAM" id="SSF55874">
    <property type="entry name" value="ATPase domain of HSP90 chaperone/DNA topoisomerase II/histidine kinase"/>
    <property type="match status" value="1"/>
</dbReference>
<dbReference type="InterPro" id="IPR036890">
    <property type="entry name" value="HATPase_C_sf"/>
</dbReference>
<name>A0A5B8Z7P7_CYTDA</name>
<dbReference type="InterPro" id="IPR003661">
    <property type="entry name" value="HisK_dim/P_dom"/>
</dbReference>
<evidence type="ECO:0000256" key="3">
    <source>
        <dbReference type="ARBA" id="ARBA00012438"/>
    </source>
</evidence>
<reference evidence="18" key="1">
    <citation type="submission" date="2019-08" db="EMBL/GenBank/DDBJ databases">
        <authorList>
            <person name="Zheng X."/>
        </authorList>
    </citation>
    <scope>NUCLEOTIDE SEQUENCE [LARGE SCALE GENOMIC DNA]</scope>
    <source>
        <strain evidence="18">FJAT-25496</strain>
    </source>
</reference>
<evidence type="ECO:0000256" key="13">
    <source>
        <dbReference type="ARBA" id="ARBA00023136"/>
    </source>
</evidence>
<evidence type="ECO:0000313" key="18">
    <source>
        <dbReference type="Proteomes" id="UP000321555"/>
    </source>
</evidence>
<dbReference type="Gene3D" id="3.30.565.10">
    <property type="entry name" value="Histidine kinase-like ATPase, C-terminal domain"/>
    <property type="match status" value="1"/>
</dbReference>
<keyword evidence="5" id="KW-0597">Phosphoprotein</keyword>
<evidence type="ECO:0000256" key="4">
    <source>
        <dbReference type="ARBA" id="ARBA00022475"/>
    </source>
</evidence>
<organism evidence="17 18">
    <name type="scientific">Cytobacillus dafuensis</name>
    <name type="common">Bacillus dafuensis</name>
    <dbReference type="NCBI Taxonomy" id="1742359"/>
    <lineage>
        <taxon>Bacteria</taxon>
        <taxon>Bacillati</taxon>
        <taxon>Bacillota</taxon>
        <taxon>Bacilli</taxon>
        <taxon>Bacillales</taxon>
        <taxon>Bacillaceae</taxon>
        <taxon>Cytobacillus</taxon>
    </lineage>
</organism>
<dbReference type="Pfam" id="PF00512">
    <property type="entry name" value="HisKA"/>
    <property type="match status" value="1"/>
</dbReference>
<dbReference type="SMART" id="SM00388">
    <property type="entry name" value="HisKA"/>
    <property type="match status" value="1"/>
</dbReference>
<evidence type="ECO:0000256" key="1">
    <source>
        <dbReference type="ARBA" id="ARBA00000085"/>
    </source>
</evidence>
<dbReference type="InterPro" id="IPR036097">
    <property type="entry name" value="HisK_dim/P_sf"/>
</dbReference>
<dbReference type="Gene3D" id="1.10.287.130">
    <property type="match status" value="1"/>
</dbReference>
<comment type="subcellular location">
    <subcellularLocation>
        <location evidence="2">Cell membrane</location>
        <topology evidence="2">Multi-pass membrane protein</topology>
    </subcellularLocation>
</comment>
<dbReference type="SMART" id="SM00387">
    <property type="entry name" value="HATPase_c"/>
    <property type="match status" value="1"/>
</dbReference>
<evidence type="ECO:0000256" key="6">
    <source>
        <dbReference type="ARBA" id="ARBA00022679"/>
    </source>
</evidence>
<feature type="transmembrane region" description="Helical" evidence="14">
    <location>
        <begin position="160"/>
        <end position="181"/>
    </location>
</feature>
<feature type="domain" description="HAMP" evidence="16">
    <location>
        <begin position="183"/>
        <end position="235"/>
    </location>
</feature>
<protein>
    <recommendedName>
        <fullName evidence="3">histidine kinase</fullName>
        <ecNumber evidence="3">2.7.13.3</ecNumber>
    </recommendedName>
</protein>
<evidence type="ECO:0000313" key="17">
    <source>
        <dbReference type="EMBL" id="QED48998.1"/>
    </source>
</evidence>
<dbReference type="CDD" id="cd06225">
    <property type="entry name" value="HAMP"/>
    <property type="match status" value="1"/>
</dbReference>
<dbReference type="InterPro" id="IPR005467">
    <property type="entry name" value="His_kinase_dom"/>
</dbReference>
<dbReference type="GO" id="GO:0000155">
    <property type="term" value="F:phosphorelay sensor kinase activity"/>
    <property type="evidence" value="ECO:0007669"/>
    <property type="project" value="InterPro"/>
</dbReference>
<sequence length="485" mass="56431">MKIKTWLMLSYFIVMILPVATLYFFYITISHYDEKHNFLEFMEMKKTIDAFESKLENPSLYKIQPIEKYEPIKKETDESMNITLYRYDGFKLYSTLDNIGFEMYLPQFRDELFQDLNVLKKNHRTFTYKKAVFDSNKLIGIYEIKMTRNDWLQGVNNRTLLLGSLFALSFIIIYIAVFILLNRKLNRPLKLLREEMTAFAHGEKSREQLVHANDELGELIHHFEKMKSQIEKTNAEVKRQQAEKEYMVASLSHDLKTPLTVIRAYSEALHGNQVLTNEEKIEYKTILFEKLDYMKSMLDDLALYTALQSAKDKVELVNVEGEEFFEMLLGGYHEPCMTKGIRLTVNQMITANYQLNTKQMMRIVDNLMENALRYTKDGHNIWLSALSTSSPLPKWIFAPFVKEVEMWRENGTIILIQNEGLAIPEENLEKVFQPFVQIEEARGQGGSSGLGLSIAKMAIEQHGGKIKLWSAKGYGTLVACWLKEG</sequence>
<keyword evidence="13 14" id="KW-0472">Membrane</keyword>
<dbReference type="InterPro" id="IPR003594">
    <property type="entry name" value="HATPase_dom"/>
</dbReference>
<dbReference type="PROSITE" id="PS50885">
    <property type="entry name" value="HAMP"/>
    <property type="match status" value="1"/>
</dbReference>
<evidence type="ECO:0000256" key="7">
    <source>
        <dbReference type="ARBA" id="ARBA00022692"/>
    </source>
</evidence>
<dbReference type="SUPFAM" id="SSF47384">
    <property type="entry name" value="Homodimeric domain of signal transducing histidine kinase"/>
    <property type="match status" value="1"/>
</dbReference>